<proteinExistence type="predicted"/>
<dbReference type="AlphaFoldDB" id="A0A550CFU9"/>
<protein>
    <recommendedName>
        <fullName evidence="4">Secreted protein</fullName>
    </recommendedName>
</protein>
<organism evidence="2 3">
    <name type="scientific">Schizophyllum amplum</name>
    <dbReference type="NCBI Taxonomy" id="97359"/>
    <lineage>
        <taxon>Eukaryota</taxon>
        <taxon>Fungi</taxon>
        <taxon>Dikarya</taxon>
        <taxon>Basidiomycota</taxon>
        <taxon>Agaricomycotina</taxon>
        <taxon>Agaricomycetes</taxon>
        <taxon>Agaricomycetidae</taxon>
        <taxon>Agaricales</taxon>
        <taxon>Schizophyllaceae</taxon>
        <taxon>Schizophyllum</taxon>
    </lineage>
</organism>
<keyword evidence="3" id="KW-1185">Reference proteome</keyword>
<evidence type="ECO:0000313" key="2">
    <source>
        <dbReference type="EMBL" id="TRM63644.1"/>
    </source>
</evidence>
<evidence type="ECO:0000313" key="3">
    <source>
        <dbReference type="Proteomes" id="UP000320762"/>
    </source>
</evidence>
<reference evidence="2 3" key="1">
    <citation type="journal article" date="2019" name="New Phytol.">
        <title>Comparative genomics reveals unique wood-decay strategies and fruiting body development in the Schizophyllaceae.</title>
        <authorList>
            <person name="Almasi E."/>
            <person name="Sahu N."/>
            <person name="Krizsan K."/>
            <person name="Balint B."/>
            <person name="Kovacs G.M."/>
            <person name="Kiss B."/>
            <person name="Cseklye J."/>
            <person name="Drula E."/>
            <person name="Henrissat B."/>
            <person name="Nagy I."/>
            <person name="Chovatia M."/>
            <person name="Adam C."/>
            <person name="LaButti K."/>
            <person name="Lipzen A."/>
            <person name="Riley R."/>
            <person name="Grigoriev I.V."/>
            <person name="Nagy L.G."/>
        </authorList>
    </citation>
    <scope>NUCLEOTIDE SEQUENCE [LARGE SCALE GENOMIC DNA]</scope>
    <source>
        <strain evidence="2 3">NL-1724</strain>
    </source>
</reference>
<name>A0A550CFU9_9AGAR</name>
<feature type="chain" id="PRO_5021955650" description="Secreted protein" evidence="1">
    <location>
        <begin position="21"/>
        <end position="99"/>
    </location>
</feature>
<evidence type="ECO:0000256" key="1">
    <source>
        <dbReference type="SAM" id="SignalP"/>
    </source>
</evidence>
<gene>
    <name evidence="2" type="ORF">BD626DRAFT_494951</name>
</gene>
<comment type="caution">
    <text evidence="2">The sequence shown here is derived from an EMBL/GenBank/DDBJ whole genome shotgun (WGS) entry which is preliminary data.</text>
</comment>
<keyword evidence="1" id="KW-0732">Signal</keyword>
<evidence type="ECO:0008006" key="4">
    <source>
        <dbReference type="Google" id="ProtNLM"/>
    </source>
</evidence>
<dbReference type="EMBL" id="VDMD01000009">
    <property type="protein sequence ID" value="TRM63644.1"/>
    <property type="molecule type" value="Genomic_DNA"/>
</dbReference>
<dbReference type="Proteomes" id="UP000320762">
    <property type="component" value="Unassembled WGS sequence"/>
</dbReference>
<feature type="signal peptide" evidence="1">
    <location>
        <begin position="1"/>
        <end position="20"/>
    </location>
</feature>
<accession>A0A550CFU9</accession>
<sequence length="99" mass="11157">MQCRSTAVLNLLQCLRVLLTQVQERVRREYWRAAGVRPSTSHIIASGTASPSFKPCFDQVVAGRWQLQDQLTQNAGFTPSTAFSENLVQSNFFFCCVQN</sequence>